<dbReference type="InParanoid" id="W2RRE3"/>
<dbReference type="VEuPathDB" id="FungiDB:HMPREF1541_06906"/>
<dbReference type="InterPro" id="IPR050772">
    <property type="entry name" value="Hydratase-Decarb/MhpD_sf"/>
</dbReference>
<accession>W2RRE3</accession>
<dbReference type="SUPFAM" id="SSF56529">
    <property type="entry name" value="FAH"/>
    <property type="match status" value="1"/>
</dbReference>
<protein>
    <recommendedName>
        <fullName evidence="3">Fumarylacetoacetase-like C-terminal domain-containing protein</fullName>
    </recommendedName>
</protein>
<dbReference type="HOGENOM" id="CLU_060136_1_0_1"/>
<organism evidence="1 2">
    <name type="scientific">Cyphellophora europaea (strain CBS 101466)</name>
    <name type="common">Phialophora europaea</name>
    <dbReference type="NCBI Taxonomy" id="1220924"/>
    <lineage>
        <taxon>Eukaryota</taxon>
        <taxon>Fungi</taxon>
        <taxon>Dikarya</taxon>
        <taxon>Ascomycota</taxon>
        <taxon>Pezizomycotina</taxon>
        <taxon>Eurotiomycetes</taxon>
        <taxon>Chaetothyriomycetidae</taxon>
        <taxon>Chaetothyriales</taxon>
        <taxon>Cyphellophoraceae</taxon>
        <taxon>Cyphellophora</taxon>
    </lineage>
</organism>
<dbReference type="EMBL" id="KB822722">
    <property type="protein sequence ID" value="ETN38865.1"/>
    <property type="molecule type" value="Genomic_DNA"/>
</dbReference>
<dbReference type="PANTHER" id="PTHR30143:SF0">
    <property type="entry name" value="2-KETO-4-PENTENOATE HYDRATASE"/>
    <property type="match status" value="1"/>
</dbReference>
<reference evidence="1 2" key="1">
    <citation type="submission" date="2013-03" db="EMBL/GenBank/DDBJ databases">
        <title>The Genome Sequence of Phialophora europaea CBS 101466.</title>
        <authorList>
            <consortium name="The Broad Institute Genomics Platform"/>
            <person name="Cuomo C."/>
            <person name="de Hoog S."/>
            <person name="Gorbushina A."/>
            <person name="Walker B."/>
            <person name="Young S.K."/>
            <person name="Zeng Q."/>
            <person name="Gargeya S."/>
            <person name="Fitzgerald M."/>
            <person name="Haas B."/>
            <person name="Abouelleil A."/>
            <person name="Allen A.W."/>
            <person name="Alvarado L."/>
            <person name="Arachchi H.M."/>
            <person name="Berlin A.M."/>
            <person name="Chapman S.B."/>
            <person name="Gainer-Dewar J."/>
            <person name="Goldberg J."/>
            <person name="Griggs A."/>
            <person name="Gujja S."/>
            <person name="Hansen M."/>
            <person name="Howarth C."/>
            <person name="Imamovic A."/>
            <person name="Ireland A."/>
            <person name="Larimer J."/>
            <person name="McCowan C."/>
            <person name="Murphy C."/>
            <person name="Pearson M."/>
            <person name="Poon T.W."/>
            <person name="Priest M."/>
            <person name="Roberts A."/>
            <person name="Saif S."/>
            <person name="Shea T."/>
            <person name="Sisk P."/>
            <person name="Sykes S."/>
            <person name="Wortman J."/>
            <person name="Nusbaum C."/>
            <person name="Birren B."/>
        </authorList>
    </citation>
    <scope>NUCLEOTIDE SEQUENCE [LARGE SCALE GENOMIC DNA]</scope>
    <source>
        <strain evidence="1 2">CBS 101466</strain>
    </source>
</reference>
<sequence length="270" mass="29581">MGQTPPTTPFPAKEASDLLIKHWQDGTTFKGLPTRLKPLTIAQGFEIQEHVLRLTSSPLWGWKIAATSLAGQKHINVDRPLAGRILKERVTPYGEKVSLGANRMTVAELEFAFRVGRDIVPRSSGQWQVDEVMDMVDGLFLGSEMPDSRYEDFTSVGAASLLADNACGDRYVLGPEVKDWRARDLVSHVVKGWLGGREGEVTEGKGGNVLGDPKVAMTWIANELGNFGVTIRKGEYVTTGTCIVPITVRPGDKVIGDYADLGRLEIEFVE</sequence>
<dbReference type="RefSeq" id="XP_008719454.1">
    <property type="nucleotide sequence ID" value="XM_008721232.1"/>
</dbReference>
<dbReference type="Gene3D" id="3.90.850.10">
    <property type="entry name" value="Fumarylacetoacetase-like, C-terminal domain"/>
    <property type="match status" value="1"/>
</dbReference>
<dbReference type="GO" id="GO:0005737">
    <property type="term" value="C:cytoplasm"/>
    <property type="evidence" value="ECO:0007669"/>
    <property type="project" value="TreeGrafter"/>
</dbReference>
<dbReference type="GO" id="GO:0008684">
    <property type="term" value="F:2-oxopent-4-enoate hydratase activity"/>
    <property type="evidence" value="ECO:0007669"/>
    <property type="project" value="TreeGrafter"/>
</dbReference>
<evidence type="ECO:0008006" key="3">
    <source>
        <dbReference type="Google" id="ProtNLM"/>
    </source>
</evidence>
<dbReference type="PANTHER" id="PTHR30143">
    <property type="entry name" value="ACID HYDRATASE"/>
    <property type="match status" value="1"/>
</dbReference>
<evidence type="ECO:0000313" key="1">
    <source>
        <dbReference type="EMBL" id="ETN38865.1"/>
    </source>
</evidence>
<dbReference type="InterPro" id="IPR036663">
    <property type="entry name" value="Fumarylacetoacetase_C_sf"/>
</dbReference>
<dbReference type="STRING" id="1220924.W2RRE3"/>
<dbReference type="Proteomes" id="UP000030752">
    <property type="component" value="Unassembled WGS sequence"/>
</dbReference>
<dbReference type="OrthoDB" id="4391601at2759"/>
<gene>
    <name evidence="1" type="ORF">HMPREF1541_06906</name>
</gene>
<proteinExistence type="predicted"/>
<keyword evidence="2" id="KW-1185">Reference proteome</keyword>
<dbReference type="eggNOG" id="ENOG502SM9J">
    <property type="taxonomic scope" value="Eukaryota"/>
</dbReference>
<evidence type="ECO:0000313" key="2">
    <source>
        <dbReference type="Proteomes" id="UP000030752"/>
    </source>
</evidence>
<name>W2RRE3_CYPE1</name>
<dbReference type="GeneID" id="19974245"/>
<dbReference type="AlphaFoldDB" id="W2RRE3"/>